<name>A0A6G1X580_9BACI</name>
<sequence length="49" mass="5383">MAIGLLVLSFIILFLGFTTSIGTSNGLLLSLMLFIGGIILFVKRRLRNQ</sequence>
<dbReference type="RefSeq" id="WP_153728012.1">
    <property type="nucleotide sequence ID" value="NZ_WJNH01000003.1"/>
</dbReference>
<dbReference type="Proteomes" id="UP000480185">
    <property type="component" value="Unassembled WGS sequence"/>
</dbReference>
<keyword evidence="3" id="KW-1185">Reference proteome</keyword>
<feature type="transmembrane region" description="Helical" evidence="1">
    <location>
        <begin position="26"/>
        <end position="42"/>
    </location>
</feature>
<dbReference type="AlphaFoldDB" id="A0A6G1X580"/>
<gene>
    <name evidence="2" type="ORF">GH754_07140</name>
</gene>
<accession>A0A6G1X580</accession>
<keyword evidence="1" id="KW-0812">Transmembrane</keyword>
<proteinExistence type="predicted"/>
<protein>
    <submittedName>
        <fullName evidence="2">Uncharacterized protein</fullName>
    </submittedName>
</protein>
<dbReference type="EMBL" id="WJNH01000003">
    <property type="protein sequence ID" value="MRG86097.1"/>
    <property type="molecule type" value="Genomic_DNA"/>
</dbReference>
<evidence type="ECO:0000313" key="2">
    <source>
        <dbReference type="EMBL" id="MRG86097.1"/>
    </source>
</evidence>
<evidence type="ECO:0000313" key="3">
    <source>
        <dbReference type="Proteomes" id="UP000480185"/>
    </source>
</evidence>
<evidence type="ECO:0000256" key="1">
    <source>
        <dbReference type="SAM" id="Phobius"/>
    </source>
</evidence>
<keyword evidence="1" id="KW-0472">Membrane</keyword>
<comment type="caution">
    <text evidence="2">The sequence shown here is derived from an EMBL/GenBank/DDBJ whole genome shotgun (WGS) entry which is preliminary data.</text>
</comment>
<reference evidence="2 3" key="1">
    <citation type="submission" date="2019-11" db="EMBL/GenBank/DDBJ databases">
        <authorList>
            <person name="Li J."/>
        </authorList>
    </citation>
    <scope>NUCLEOTIDE SEQUENCE [LARGE SCALE GENOMIC DNA]</scope>
    <source>
        <strain evidence="2 3">J4</strain>
    </source>
</reference>
<keyword evidence="1" id="KW-1133">Transmembrane helix</keyword>
<organism evidence="2 3">
    <name type="scientific">Salinibacillus xinjiangensis</name>
    <dbReference type="NCBI Taxonomy" id="1229268"/>
    <lineage>
        <taxon>Bacteria</taxon>
        <taxon>Bacillati</taxon>
        <taxon>Bacillota</taxon>
        <taxon>Bacilli</taxon>
        <taxon>Bacillales</taxon>
        <taxon>Bacillaceae</taxon>
        <taxon>Salinibacillus</taxon>
    </lineage>
</organism>